<evidence type="ECO:0000256" key="3">
    <source>
        <dbReference type="ARBA" id="ARBA00022692"/>
    </source>
</evidence>
<evidence type="ECO:0000259" key="8">
    <source>
        <dbReference type="Pfam" id="PF12704"/>
    </source>
</evidence>
<dbReference type="PANTHER" id="PTHR30572:SF17">
    <property type="entry name" value="ABC3 TRANSPORTER PERMEASE PROTEIN DOMAIN-CONTAINING PROTEIN"/>
    <property type="match status" value="1"/>
</dbReference>
<dbReference type="EMBL" id="AP012029">
    <property type="protein sequence ID" value="BAJ64669.1"/>
    <property type="molecule type" value="Genomic_DNA"/>
</dbReference>
<comment type="subcellular location">
    <subcellularLocation>
        <location evidence="1">Cell membrane</location>
        <topology evidence="1">Multi-pass membrane protein</topology>
    </subcellularLocation>
</comment>
<dbReference type="STRING" id="926569.ANT_26430"/>
<keyword evidence="5 6" id="KW-0472">Membrane</keyword>
<evidence type="ECO:0000256" key="1">
    <source>
        <dbReference type="ARBA" id="ARBA00004651"/>
    </source>
</evidence>
<keyword evidence="10" id="KW-1185">Reference proteome</keyword>
<evidence type="ECO:0000259" key="7">
    <source>
        <dbReference type="Pfam" id="PF02687"/>
    </source>
</evidence>
<reference evidence="9 10" key="1">
    <citation type="submission" date="2010-12" db="EMBL/GenBank/DDBJ databases">
        <title>Whole genome sequence of Anaerolinea thermophila UNI-1.</title>
        <authorList>
            <person name="Narita-Yamada S."/>
            <person name="Kishi E."/>
            <person name="Watanabe Y."/>
            <person name="Takasaki K."/>
            <person name="Ankai A."/>
            <person name="Oguchi A."/>
            <person name="Fukui S."/>
            <person name="Takahashi M."/>
            <person name="Yashiro I."/>
            <person name="Hosoyama A."/>
            <person name="Sekiguchi Y."/>
            <person name="Hanada S."/>
            <person name="Fujita N."/>
        </authorList>
    </citation>
    <scope>NUCLEOTIDE SEQUENCE [LARGE SCALE GENOMIC DNA]</scope>
    <source>
        <strain evidence="10">DSM 14523 / JCM 11388 / NBRC 100420 / UNI-1</strain>
    </source>
</reference>
<dbReference type="GO" id="GO:0022857">
    <property type="term" value="F:transmembrane transporter activity"/>
    <property type="evidence" value="ECO:0007669"/>
    <property type="project" value="TreeGrafter"/>
</dbReference>
<dbReference type="InParanoid" id="E8N0C0"/>
<evidence type="ECO:0000256" key="2">
    <source>
        <dbReference type="ARBA" id="ARBA00022475"/>
    </source>
</evidence>
<evidence type="ECO:0000313" key="10">
    <source>
        <dbReference type="Proteomes" id="UP000008922"/>
    </source>
</evidence>
<dbReference type="PANTHER" id="PTHR30572">
    <property type="entry name" value="MEMBRANE COMPONENT OF TRANSPORTER-RELATED"/>
    <property type="match status" value="1"/>
</dbReference>
<dbReference type="HOGENOM" id="CLU_012341_0_0_0"/>
<accession>E8N0C0</accession>
<dbReference type="AlphaFoldDB" id="E8N0C0"/>
<feature type="transmembrane region" description="Helical" evidence="6">
    <location>
        <begin position="410"/>
        <end position="432"/>
    </location>
</feature>
<keyword evidence="2" id="KW-1003">Cell membrane</keyword>
<feature type="transmembrane region" description="Helical" evidence="6">
    <location>
        <begin position="778"/>
        <end position="807"/>
    </location>
</feature>
<dbReference type="eggNOG" id="COG4591">
    <property type="taxonomic scope" value="Bacteria"/>
</dbReference>
<evidence type="ECO:0000313" key="9">
    <source>
        <dbReference type="EMBL" id="BAJ64669.1"/>
    </source>
</evidence>
<feature type="domain" description="ABC3 transporter permease C-terminal" evidence="7">
    <location>
        <begin position="736"/>
        <end position="853"/>
    </location>
</feature>
<keyword evidence="4 6" id="KW-1133">Transmembrane helix</keyword>
<dbReference type="Pfam" id="PF02687">
    <property type="entry name" value="FtsX"/>
    <property type="match status" value="2"/>
</dbReference>
<dbReference type="OrthoDB" id="9780560at2"/>
<feature type="domain" description="ABC3 transporter permease C-terminal" evidence="7">
    <location>
        <begin position="275"/>
        <end position="396"/>
    </location>
</feature>
<gene>
    <name evidence="9" type="ordered locus">ANT_26430</name>
</gene>
<feature type="domain" description="MacB-like periplasmic core" evidence="8">
    <location>
        <begin position="20"/>
        <end position="226"/>
    </location>
</feature>
<dbReference type="GO" id="GO:0005886">
    <property type="term" value="C:plasma membrane"/>
    <property type="evidence" value="ECO:0007669"/>
    <property type="project" value="UniProtKB-SubCell"/>
</dbReference>
<dbReference type="KEGG" id="atm:ANT_26430"/>
<dbReference type="Pfam" id="PF12704">
    <property type="entry name" value="MacB_PCD"/>
    <property type="match status" value="2"/>
</dbReference>
<evidence type="ECO:0000256" key="5">
    <source>
        <dbReference type="ARBA" id="ARBA00023136"/>
    </source>
</evidence>
<organism evidence="9 10">
    <name type="scientific">Anaerolinea thermophila (strain DSM 14523 / JCM 11388 / NBRC 100420 / UNI-1)</name>
    <dbReference type="NCBI Taxonomy" id="926569"/>
    <lineage>
        <taxon>Bacteria</taxon>
        <taxon>Bacillati</taxon>
        <taxon>Chloroflexota</taxon>
        <taxon>Anaerolineae</taxon>
        <taxon>Anaerolineales</taxon>
        <taxon>Anaerolineaceae</taxon>
        <taxon>Anaerolinea</taxon>
    </lineage>
</organism>
<dbReference type="InterPro" id="IPR003838">
    <property type="entry name" value="ABC3_permease_C"/>
</dbReference>
<feature type="domain" description="MacB-like periplasmic core" evidence="8">
    <location>
        <begin position="496"/>
        <end position="701"/>
    </location>
</feature>
<dbReference type="InterPro" id="IPR025857">
    <property type="entry name" value="MacB_PCD"/>
</dbReference>
<proteinExistence type="predicted"/>
<evidence type="ECO:0000256" key="6">
    <source>
        <dbReference type="SAM" id="Phobius"/>
    </source>
</evidence>
<feature type="transmembrane region" description="Helical" evidence="6">
    <location>
        <begin position="498"/>
        <end position="516"/>
    </location>
</feature>
<feature type="transmembrane region" description="Helical" evidence="6">
    <location>
        <begin position="319"/>
        <end position="348"/>
    </location>
</feature>
<sequence length="861" mass="93727">MFRLLRLLTLRSLRIHFLRTWLSTLGIVLGVASILAMGTTNAAALDAVSRLFQDAAGSAHLTVVPGNASEKGISESLLRRIRTYPGVRFVAPSLQGQAVLAKQAPQGGVGISFFGIGVEGGLTLYGVDPALDAVVRQYSLLEGRMLRDAPGEILLVETFANEQNLKVGGRVELFTPSGVQRFQLVGILKREGAGRINNGAVGFVPLKQAQKIFERSGELDRMDVVVEEPYRGVKELESLRLTLMERLGDEVSVVYPSGQGKRMAQMFNSYQIGLNFMSGMALFVGVFLIYNTFSMRVVERKREFGMLRTLGMTNRQVAVLVLAEAGLLGVMGSIAGVALGLLLSVGLARLLSVLLGQDLTISSIPGGVLFSSVVAGLLATLVAASLPAYQASRISPMESLRIRGIQREGWLFRFGWAIGLAIFLLSTLLLVWNPFAYDVQFRLGSLSVFGLFVGGALFIPGSLDLWDRISRPVFVRLYGNSGRLGTANIRRARLRTTLTVAALMMGVAMTVVVRGMTSSFKVDLLDWINAVVGGDIYVGSSLSLQGDVWRRIAAVEGVQAATPIRYVDVRARLQGREEEDLIFMAVDPRQYVQVTRFVFSDPGTDLQTVIQQLEQGEHVLVSSVIADRFGLGVGDVLSLKTSSGWKGFTVAGVVVDFYNQGLTVTGTWQDMRRYFKLSDASAIFVRVQPGTSIQSVIHRMDEQYGERYRLTLLSNETLKAQINTLLNQAFSMFDMLAIIAILVASLGIVNTLTMNVLERAREIGMLRSIGMTREQVAGMILAEAGVMGLFGGLLGLAFGALLSRIFLQAMMAMSNYRLQFVLPVEGLLISLLAAWGISQIAALIPAVRASQIPVLEAIRYE</sequence>
<dbReference type="Proteomes" id="UP000008922">
    <property type="component" value="Chromosome"/>
</dbReference>
<feature type="transmembrane region" description="Helical" evidence="6">
    <location>
        <begin position="827"/>
        <end position="847"/>
    </location>
</feature>
<dbReference type="InterPro" id="IPR050250">
    <property type="entry name" value="Macrolide_Exporter_MacB"/>
</dbReference>
<dbReference type="RefSeq" id="WP_013561023.1">
    <property type="nucleotide sequence ID" value="NC_014960.1"/>
</dbReference>
<feature type="transmembrane region" description="Helical" evidence="6">
    <location>
        <begin position="368"/>
        <end position="389"/>
    </location>
</feature>
<protein>
    <submittedName>
        <fullName evidence="9">Hypothetical membrane protein</fullName>
    </submittedName>
</protein>
<feature type="transmembrane region" description="Helical" evidence="6">
    <location>
        <begin position="444"/>
        <end position="466"/>
    </location>
</feature>
<feature type="transmembrane region" description="Helical" evidence="6">
    <location>
        <begin position="735"/>
        <end position="757"/>
    </location>
</feature>
<feature type="transmembrane region" description="Helical" evidence="6">
    <location>
        <begin position="276"/>
        <end position="298"/>
    </location>
</feature>
<name>E8N0C0_ANATU</name>
<dbReference type="eggNOG" id="COG0577">
    <property type="taxonomic scope" value="Bacteria"/>
</dbReference>
<keyword evidence="3 6" id="KW-0812">Transmembrane</keyword>
<evidence type="ECO:0000256" key="4">
    <source>
        <dbReference type="ARBA" id="ARBA00022989"/>
    </source>
</evidence>